<evidence type="ECO:0000313" key="2">
    <source>
        <dbReference type="Proteomes" id="UP000635565"/>
    </source>
</evidence>
<dbReference type="InterPro" id="IPR011042">
    <property type="entry name" value="6-blade_b-propeller_TolB-like"/>
</dbReference>
<dbReference type="Proteomes" id="UP000635565">
    <property type="component" value="Unassembled WGS sequence"/>
</dbReference>
<reference evidence="1 2" key="1">
    <citation type="journal article" date="2021" name="Int. J. Syst. Evol. Microbiol.">
        <title>Reticulibacter mediterranei gen. nov., sp. nov., within the new family Reticulibacteraceae fam. nov., and Ktedonospora formicarum gen. nov., sp. nov., Ktedonobacter robiniae sp. nov., Dictyobacter formicarum sp. nov. and Dictyobacter arantiisoli sp. nov., belonging to the class Ktedonobacteria.</title>
        <authorList>
            <person name="Yabe S."/>
            <person name="Zheng Y."/>
            <person name="Wang C.M."/>
            <person name="Sakai Y."/>
            <person name="Abe K."/>
            <person name="Yokota A."/>
            <person name="Donadio S."/>
            <person name="Cavaletti L."/>
            <person name="Monciardini P."/>
        </authorList>
    </citation>
    <scope>NUCLEOTIDE SEQUENCE [LARGE SCALE GENOMIC DNA]</scope>
    <source>
        <strain evidence="1 2">SOSP1-9</strain>
    </source>
</reference>
<organism evidence="1 2">
    <name type="scientific">Dictyobacter formicarum</name>
    <dbReference type="NCBI Taxonomy" id="2778368"/>
    <lineage>
        <taxon>Bacteria</taxon>
        <taxon>Bacillati</taxon>
        <taxon>Chloroflexota</taxon>
        <taxon>Ktedonobacteria</taxon>
        <taxon>Ktedonobacterales</taxon>
        <taxon>Dictyobacteraceae</taxon>
        <taxon>Dictyobacter</taxon>
    </lineage>
</organism>
<protein>
    <recommendedName>
        <fullName evidence="3">Phage tail protein</fullName>
    </recommendedName>
</protein>
<dbReference type="SUPFAM" id="SSF63829">
    <property type="entry name" value="Calcium-dependent phosphotriesterase"/>
    <property type="match status" value="1"/>
</dbReference>
<dbReference type="SUPFAM" id="SSF101898">
    <property type="entry name" value="NHL repeat"/>
    <property type="match status" value="1"/>
</dbReference>
<proteinExistence type="predicted"/>
<dbReference type="EMBL" id="BNJJ01000003">
    <property type="protein sequence ID" value="GHO83203.1"/>
    <property type="molecule type" value="Genomic_DNA"/>
</dbReference>
<evidence type="ECO:0000313" key="1">
    <source>
        <dbReference type="EMBL" id="GHO83203.1"/>
    </source>
</evidence>
<gene>
    <name evidence="1" type="ORF">KSZ_12090</name>
</gene>
<comment type="caution">
    <text evidence="1">The sequence shown here is derived from an EMBL/GenBank/DDBJ whole genome shotgun (WGS) entry which is preliminary data.</text>
</comment>
<dbReference type="Gene3D" id="2.120.10.30">
    <property type="entry name" value="TolB, C-terminal domain"/>
    <property type="match status" value="1"/>
</dbReference>
<dbReference type="RefSeq" id="WP_201360888.1">
    <property type="nucleotide sequence ID" value="NZ_BNJJ01000003.1"/>
</dbReference>
<dbReference type="InterPro" id="IPR006521">
    <property type="entry name" value="Tail_protein_I"/>
</dbReference>
<name>A0ABQ3VBL8_9CHLR</name>
<keyword evidence="2" id="KW-1185">Reference proteome</keyword>
<evidence type="ECO:0008006" key="3">
    <source>
        <dbReference type="Google" id="ProtNLM"/>
    </source>
</evidence>
<dbReference type="Pfam" id="PF09684">
    <property type="entry name" value="Tail_P2_I"/>
    <property type="match status" value="1"/>
</dbReference>
<sequence length="554" mass="61196">MSDENRLSSYLRYLPPVLWEGEAPLLGRLLLIFEKLLTGIDDEQVIQHGDHTHQSLEEAIARLDQLLDPWHTPPQLLDWLASWVDLTFPTIWDPGQHSHIQIWDEYLRRRAISQIVQIYSKRGLKEGLSQYLDLYTLADKRPRIAVDNGSRILFTRPQSGRFAPISTLIGQGPYANNTNVALDGLVAPRGILLAPDNSLLVVDSGTPLGWNPATGKGIWRVLPSGQYTQSTTTGKPQRLGPSTFTLTDPVAIAIDNATPWQLYVLDNVSAAGANALYQLASPNFATANVLATRSALGFGYPVAMALDTNGHLLILDRGNSPGTTATPRLIDIQINPLQVSTPHTFTQVVEPLSLTVLPNGDLLIGDGRQNAAVPADIVHVNRSNNTSWVETLQFTAVPPGQNPLIAPVSMVRLDDTHLFVLDLGLKPVFSSGSQPFIRTMAETASIYTIDLGSTPPTITRATEQRQLVHPTGMVQDQWETLYIADRGEYSDPQLAGQMLRVWRAAPHEFGVSVHFSQQRPTTQQEQRQIYQNIADIVDQEKPAHTIWTMVYGPP</sequence>
<accession>A0ABQ3VBL8</accession>